<dbReference type="CTD" id="11284"/>
<keyword evidence="3" id="KW-0378">Hydrolase</keyword>
<evidence type="ECO:0000259" key="6">
    <source>
        <dbReference type="Pfam" id="PF17913"/>
    </source>
</evidence>
<evidence type="ECO:0000313" key="8">
    <source>
        <dbReference type="RefSeq" id="XP_018325065.1"/>
    </source>
</evidence>
<evidence type="ECO:0000256" key="3">
    <source>
        <dbReference type="ARBA" id="ARBA00022801"/>
    </source>
</evidence>
<dbReference type="InterPro" id="IPR023214">
    <property type="entry name" value="HAD_sf"/>
</dbReference>
<dbReference type="Pfam" id="PF17913">
    <property type="entry name" value="FHA_2"/>
    <property type="match status" value="1"/>
</dbReference>
<evidence type="ECO:0000256" key="5">
    <source>
        <dbReference type="ARBA" id="ARBA00023242"/>
    </source>
</evidence>
<accession>A0A1W4WYC1</accession>
<dbReference type="GO" id="GO:0005634">
    <property type="term" value="C:nucleus"/>
    <property type="evidence" value="ECO:0007669"/>
    <property type="project" value="UniProtKB-SubCell"/>
</dbReference>
<name>A0A1W4WYC1_AGRPL</name>
<evidence type="ECO:0000256" key="2">
    <source>
        <dbReference type="ARBA" id="ARBA00022763"/>
    </source>
</evidence>
<organism evidence="7 8">
    <name type="scientific">Agrilus planipennis</name>
    <name type="common">Emerald ash borer</name>
    <name type="synonym">Agrilus marcopoli</name>
    <dbReference type="NCBI Taxonomy" id="224129"/>
    <lineage>
        <taxon>Eukaryota</taxon>
        <taxon>Metazoa</taxon>
        <taxon>Ecdysozoa</taxon>
        <taxon>Arthropoda</taxon>
        <taxon>Hexapoda</taxon>
        <taxon>Insecta</taxon>
        <taxon>Pterygota</taxon>
        <taxon>Neoptera</taxon>
        <taxon>Endopterygota</taxon>
        <taxon>Coleoptera</taxon>
        <taxon>Polyphaga</taxon>
        <taxon>Elateriformia</taxon>
        <taxon>Buprestoidea</taxon>
        <taxon>Buprestidae</taxon>
        <taxon>Agrilinae</taxon>
        <taxon>Agrilus</taxon>
    </lineage>
</organism>
<dbReference type="GeneID" id="108736947"/>
<reference evidence="8" key="1">
    <citation type="submission" date="2025-08" db="UniProtKB">
        <authorList>
            <consortium name="RefSeq"/>
        </authorList>
    </citation>
    <scope>IDENTIFICATION</scope>
    <source>
        <tissue evidence="8">Entire body</tissue>
    </source>
</reference>
<dbReference type="NCBIfam" id="TIGR01663">
    <property type="entry name" value="PNK-3'Pase"/>
    <property type="match status" value="1"/>
</dbReference>
<dbReference type="Gene3D" id="3.40.50.1000">
    <property type="entry name" value="HAD superfamily/HAD-like"/>
    <property type="match status" value="1"/>
</dbReference>
<dbReference type="RefSeq" id="XP_018325065.1">
    <property type="nucleotide sequence ID" value="XM_018469563.2"/>
</dbReference>
<protein>
    <submittedName>
        <fullName evidence="8">Uncharacterized protein F21D5.5</fullName>
    </submittedName>
</protein>
<keyword evidence="4" id="KW-0234">DNA repair</keyword>
<comment type="subcellular location">
    <subcellularLocation>
        <location evidence="1">Nucleus</location>
    </subcellularLocation>
</comment>
<dbReference type="Proteomes" id="UP000192223">
    <property type="component" value="Unplaced"/>
</dbReference>
<evidence type="ECO:0000256" key="4">
    <source>
        <dbReference type="ARBA" id="ARBA00023204"/>
    </source>
</evidence>
<dbReference type="PANTHER" id="PTHR12083">
    <property type="entry name" value="BIFUNCTIONAL POLYNUCLEOTIDE PHOSPHATASE/KINASE"/>
    <property type="match status" value="1"/>
</dbReference>
<gene>
    <name evidence="8" type="primary">LOC108736947</name>
</gene>
<dbReference type="FunFam" id="3.40.50.300:FF:000737">
    <property type="entry name" value="Bifunctional polynucleotide phosphatase/kinase"/>
    <property type="match status" value="1"/>
</dbReference>
<dbReference type="InterPro" id="IPR013954">
    <property type="entry name" value="PNK3P"/>
</dbReference>
<dbReference type="GO" id="GO:0003690">
    <property type="term" value="F:double-stranded DNA binding"/>
    <property type="evidence" value="ECO:0007669"/>
    <property type="project" value="TreeGrafter"/>
</dbReference>
<feature type="domain" description="PNK FHA" evidence="6">
    <location>
        <begin position="7"/>
        <end position="77"/>
    </location>
</feature>
<dbReference type="FunFam" id="3.40.50.1000:FF:000078">
    <property type="entry name" value="Bifunctional polynucleotide phosphatase/kinase"/>
    <property type="match status" value="1"/>
</dbReference>
<dbReference type="SUPFAM" id="SSF52540">
    <property type="entry name" value="P-loop containing nucleoside triphosphate hydrolases"/>
    <property type="match status" value="1"/>
</dbReference>
<dbReference type="SUPFAM" id="SSF49879">
    <property type="entry name" value="SMAD/FHA domain"/>
    <property type="match status" value="1"/>
</dbReference>
<dbReference type="GO" id="GO:0046403">
    <property type="term" value="F:polynucleotide 3'-phosphatase activity"/>
    <property type="evidence" value="ECO:0007669"/>
    <property type="project" value="InterPro"/>
</dbReference>
<dbReference type="AlphaFoldDB" id="A0A1W4WYC1"/>
<dbReference type="Gene3D" id="2.60.200.20">
    <property type="match status" value="1"/>
</dbReference>
<dbReference type="KEGG" id="apln:108736947"/>
<dbReference type="CDD" id="cd01625">
    <property type="entry name" value="HAD_PNP"/>
    <property type="match status" value="1"/>
</dbReference>
<dbReference type="GO" id="GO:0046404">
    <property type="term" value="F:ATP-dependent polydeoxyribonucleotide 5'-hydroxyl-kinase activity"/>
    <property type="evidence" value="ECO:0007669"/>
    <property type="project" value="InterPro"/>
</dbReference>
<dbReference type="Pfam" id="PF08645">
    <property type="entry name" value="PNK3P"/>
    <property type="match status" value="1"/>
</dbReference>
<dbReference type="OrthoDB" id="19045at2759"/>
<dbReference type="InterPro" id="IPR027417">
    <property type="entry name" value="P-loop_NTPase"/>
</dbReference>
<dbReference type="InParanoid" id="A0A1W4WYC1"/>
<keyword evidence="5" id="KW-0539">Nucleus</keyword>
<proteinExistence type="predicted"/>
<dbReference type="FunCoup" id="A0A1W4WYC1">
    <property type="interactions" value="1161"/>
</dbReference>
<evidence type="ECO:0000313" key="7">
    <source>
        <dbReference type="Proteomes" id="UP000192223"/>
    </source>
</evidence>
<dbReference type="NCBIfam" id="TIGR01664">
    <property type="entry name" value="DNA-3'-Pase"/>
    <property type="match status" value="1"/>
</dbReference>
<sequence>MFGTKSCTLVSLTENDKKIVLPHNEIIYIGRNPITEIKDLHLSRNQLSIQANYDTVEVVASVVGSNYSECNGYIMEKNEVYRLKHGDILALKSNQYQYEIVFDPPPPQSDYVINENSKREGSDQGLEPETKRPKLNFPVFDCSKQNISKANVEENTISGNWEIIDRLCLIFTSTNFKPSPKIAAFDLDGTIIRVKSGAQFPKNKDDWDLWNVIVPKKLRELTADGYSIVIFSNQAAIKQDQSKVKEFKEKISNILQKINIPIIVFISTDKSIYRKPVPGMWDLFTKKYNSKLDVDYSNSFYVGDAAGRPKSWASSKKKDHSLVDRLFAENIGLKFYTPEELFLGNKPGEYNKPSFDPQLVFSTPKKSPPLISSNCELVVMVGFPGSGKSTFCKENLVKNGYIYANRDTLGSWQKCAKVVEEGLQNGKSVVVDNTNPDVESRKRFITLAKKFNIPCRCFIMNVDLNHAKHNNKFRELTDKRVKVTDAVIHSYNKNYKEPTLDEGFNEIVRVDFVPVFENPEKEKLYKMFLLEN</sequence>
<dbReference type="InterPro" id="IPR006550">
    <property type="entry name" value="PNKP"/>
</dbReference>
<dbReference type="Gene3D" id="3.40.50.300">
    <property type="entry name" value="P-loop containing nucleotide triphosphate hydrolases"/>
    <property type="match status" value="1"/>
</dbReference>
<dbReference type="InterPro" id="IPR036412">
    <property type="entry name" value="HAD-like_sf"/>
</dbReference>
<dbReference type="NCBIfam" id="TIGR01662">
    <property type="entry name" value="HAD-SF-IIIA"/>
    <property type="match status" value="1"/>
</dbReference>
<dbReference type="InterPro" id="IPR008984">
    <property type="entry name" value="SMAD_FHA_dom_sf"/>
</dbReference>
<dbReference type="InterPro" id="IPR041388">
    <property type="entry name" value="FHA_2"/>
</dbReference>
<dbReference type="GO" id="GO:0006281">
    <property type="term" value="P:DNA repair"/>
    <property type="evidence" value="ECO:0007669"/>
    <property type="project" value="UniProtKB-KW"/>
</dbReference>
<dbReference type="PANTHER" id="PTHR12083:SF9">
    <property type="entry name" value="BIFUNCTIONAL POLYNUCLEOTIDE PHOSPHATASE_KINASE"/>
    <property type="match status" value="1"/>
</dbReference>
<keyword evidence="7" id="KW-1185">Reference proteome</keyword>
<dbReference type="InterPro" id="IPR006549">
    <property type="entry name" value="HAD-SF_hydro_IIIA"/>
</dbReference>
<keyword evidence="2" id="KW-0227">DNA damage</keyword>
<dbReference type="Pfam" id="PF13671">
    <property type="entry name" value="AAA_33"/>
    <property type="match status" value="1"/>
</dbReference>
<dbReference type="STRING" id="224129.A0A1W4WYC1"/>
<evidence type="ECO:0000256" key="1">
    <source>
        <dbReference type="ARBA" id="ARBA00004123"/>
    </source>
</evidence>
<dbReference type="SUPFAM" id="SSF56784">
    <property type="entry name" value="HAD-like"/>
    <property type="match status" value="1"/>
</dbReference>
<dbReference type="InterPro" id="IPR006551">
    <property type="entry name" value="Polynucleotide_phosphatase"/>
</dbReference>